<dbReference type="Proteomes" id="UP000749559">
    <property type="component" value="Unassembled WGS sequence"/>
</dbReference>
<proteinExistence type="predicted"/>
<evidence type="ECO:0000256" key="1">
    <source>
        <dbReference type="SAM" id="Coils"/>
    </source>
</evidence>
<evidence type="ECO:0000313" key="4">
    <source>
        <dbReference type="Proteomes" id="UP000749559"/>
    </source>
</evidence>
<keyword evidence="2" id="KW-1133">Transmembrane helix</keyword>
<keyword evidence="2" id="KW-0812">Transmembrane</keyword>
<feature type="coiled-coil region" evidence="1">
    <location>
        <begin position="153"/>
        <end position="193"/>
    </location>
</feature>
<gene>
    <name evidence="3" type="ORF">OFUS_LOCUS9403</name>
</gene>
<dbReference type="AlphaFoldDB" id="A0A8S4NSF7"/>
<protein>
    <submittedName>
        <fullName evidence="3">Uncharacterized protein</fullName>
    </submittedName>
</protein>
<keyword evidence="1" id="KW-0175">Coiled coil</keyword>
<dbReference type="EMBL" id="CAIIXF020000005">
    <property type="protein sequence ID" value="CAH1783021.1"/>
    <property type="molecule type" value="Genomic_DNA"/>
</dbReference>
<keyword evidence="4" id="KW-1185">Reference proteome</keyword>
<evidence type="ECO:0000313" key="3">
    <source>
        <dbReference type="EMBL" id="CAH1783021.1"/>
    </source>
</evidence>
<organism evidence="3 4">
    <name type="scientific">Owenia fusiformis</name>
    <name type="common">Polychaete worm</name>
    <dbReference type="NCBI Taxonomy" id="6347"/>
    <lineage>
        <taxon>Eukaryota</taxon>
        <taxon>Metazoa</taxon>
        <taxon>Spiralia</taxon>
        <taxon>Lophotrochozoa</taxon>
        <taxon>Annelida</taxon>
        <taxon>Polychaeta</taxon>
        <taxon>Sedentaria</taxon>
        <taxon>Canalipalpata</taxon>
        <taxon>Sabellida</taxon>
        <taxon>Oweniida</taxon>
        <taxon>Oweniidae</taxon>
        <taxon>Owenia</taxon>
    </lineage>
</organism>
<keyword evidence="2" id="KW-0472">Membrane</keyword>
<accession>A0A8S4NSF7</accession>
<reference evidence="3" key="1">
    <citation type="submission" date="2022-03" db="EMBL/GenBank/DDBJ databases">
        <authorList>
            <person name="Martin C."/>
        </authorList>
    </citation>
    <scope>NUCLEOTIDE SEQUENCE</scope>
</reference>
<feature type="transmembrane region" description="Helical" evidence="2">
    <location>
        <begin position="12"/>
        <end position="34"/>
    </location>
</feature>
<sequence>MTTLADVYMSFFVIPILWISLLEQLCIYTTAYTIHNGQNKNRLENFTVLAVPLDSAKDPPCPPNKYYDWMLFECEPCGTCCGGNTPEPGCLKQGIDPAKACPYDDHCEPVEQAWYSRQSFRYSRQCVRQSDEENEANGISREHLLTVREHIQNQEEEQHIAVEEERYVREQARNELSARYTKAKERVDDLIQRGYSVLFSTLSMDIRTIGIATRLEIPSMPWKDLFQSLGLDPYQLESLEGRGPFEIGMDKLLTENPQLKVTTVLNAMVGTVRPGTTEEDLEPIDGCINALEYALDEIPPSEDKLP</sequence>
<comment type="caution">
    <text evidence="3">The sequence shown here is derived from an EMBL/GenBank/DDBJ whole genome shotgun (WGS) entry which is preliminary data.</text>
</comment>
<evidence type="ECO:0000256" key="2">
    <source>
        <dbReference type="SAM" id="Phobius"/>
    </source>
</evidence>
<name>A0A8S4NSF7_OWEFU</name>